<gene>
    <name evidence="10" type="ORF">ACI2L5_24910</name>
</gene>
<name>A0ABW8LQH2_9ACTN</name>
<reference evidence="10 11" key="1">
    <citation type="submission" date="2024-11" db="EMBL/GenBank/DDBJ databases">
        <title>The Natural Products Discovery Center: Release of the First 8490 Sequenced Strains for Exploring Actinobacteria Biosynthetic Diversity.</title>
        <authorList>
            <person name="Kalkreuter E."/>
            <person name="Kautsar S.A."/>
            <person name="Yang D."/>
            <person name="Bader C.D."/>
            <person name="Teijaro C.N."/>
            <person name="Fluegel L."/>
            <person name="Davis C.M."/>
            <person name="Simpson J.R."/>
            <person name="Lauterbach L."/>
            <person name="Steele A.D."/>
            <person name="Gui C."/>
            <person name="Meng S."/>
            <person name="Li G."/>
            <person name="Viehrig K."/>
            <person name="Ye F."/>
            <person name="Su P."/>
            <person name="Kiefer A.F."/>
            <person name="Nichols A."/>
            <person name="Cepeda A.J."/>
            <person name="Yan W."/>
            <person name="Fan B."/>
            <person name="Jiang Y."/>
            <person name="Adhikari A."/>
            <person name="Zheng C.-J."/>
            <person name="Schuster L."/>
            <person name="Cowan T.M."/>
            <person name="Smanski M.J."/>
            <person name="Chevrette M.G."/>
            <person name="De Carvalho L.P.S."/>
            <person name="Shen B."/>
        </authorList>
    </citation>
    <scope>NUCLEOTIDE SEQUENCE [LARGE SCALE GENOMIC DNA]</scope>
    <source>
        <strain evidence="10 11">NPDC020863</strain>
    </source>
</reference>
<evidence type="ECO:0000313" key="11">
    <source>
        <dbReference type="Proteomes" id="UP001620295"/>
    </source>
</evidence>
<dbReference type="InterPro" id="IPR011606">
    <property type="entry name" value="Brnchd-chn_aa_trnsp_permease"/>
</dbReference>
<feature type="transmembrane region" description="Helical" evidence="9">
    <location>
        <begin position="73"/>
        <end position="92"/>
    </location>
</feature>
<accession>A0ABW8LQH2</accession>
<organism evidence="10 11">
    <name type="scientific">Streptomyces milbemycinicus</name>
    <dbReference type="NCBI Taxonomy" id="476552"/>
    <lineage>
        <taxon>Bacteria</taxon>
        <taxon>Bacillati</taxon>
        <taxon>Actinomycetota</taxon>
        <taxon>Actinomycetes</taxon>
        <taxon>Kitasatosporales</taxon>
        <taxon>Streptomycetaceae</taxon>
        <taxon>Streptomyces</taxon>
    </lineage>
</organism>
<feature type="transmembrane region" description="Helical" evidence="9">
    <location>
        <begin position="129"/>
        <end position="155"/>
    </location>
</feature>
<feature type="transmembrane region" description="Helical" evidence="9">
    <location>
        <begin position="41"/>
        <end position="61"/>
    </location>
</feature>
<comment type="similarity">
    <text evidence="2">Belongs to the AzlC family.</text>
</comment>
<protein>
    <submittedName>
        <fullName evidence="10">AzlC family ABC transporter permease</fullName>
    </submittedName>
</protein>
<evidence type="ECO:0000256" key="3">
    <source>
        <dbReference type="ARBA" id="ARBA00022448"/>
    </source>
</evidence>
<keyword evidence="7 9" id="KW-0472">Membrane</keyword>
<dbReference type="PANTHER" id="PTHR34979:SF1">
    <property type="entry name" value="INNER MEMBRANE PROTEIN YGAZ"/>
    <property type="match status" value="1"/>
</dbReference>
<evidence type="ECO:0000256" key="7">
    <source>
        <dbReference type="ARBA" id="ARBA00023136"/>
    </source>
</evidence>
<keyword evidence="4" id="KW-1003">Cell membrane</keyword>
<evidence type="ECO:0000256" key="4">
    <source>
        <dbReference type="ARBA" id="ARBA00022475"/>
    </source>
</evidence>
<evidence type="ECO:0000256" key="8">
    <source>
        <dbReference type="SAM" id="MobiDB-lite"/>
    </source>
</evidence>
<dbReference type="PANTHER" id="PTHR34979">
    <property type="entry name" value="INNER MEMBRANE PROTEIN YGAZ"/>
    <property type="match status" value="1"/>
</dbReference>
<dbReference type="EMBL" id="JBJDQH010000008">
    <property type="protein sequence ID" value="MFK4268156.1"/>
    <property type="molecule type" value="Genomic_DNA"/>
</dbReference>
<dbReference type="RefSeq" id="WP_404747165.1">
    <property type="nucleotide sequence ID" value="NZ_JBJDQH010000008.1"/>
</dbReference>
<dbReference type="Proteomes" id="UP001620295">
    <property type="component" value="Unassembled WGS sequence"/>
</dbReference>
<keyword evidence="3" id="KW-0813">Transport</keyword>
<evidence type="ECO:0000256" key="2">
    <source>
        <dbReference type="ARBA" id="ARBA00010735"/>
    </source>
</evidence>
<evidence type="ECO:0000256" key="6">
    <source>
        <dbReference type="ARBA" id="ARBA00022989"/>
    </source>
</evidence>
<comment type="caution">
    <text evidence="10">The sequence shown here is derived from an EMBL/GenBank/DDBJ whole genome shotgun (WGS) entry which is preliminary data.</text>
</comment>
<evidence type="ECO:0000256" key="9">
    <source>
        <dbReference type="SAM" id="Phobius"/>
    </source>
</evidence>
<feature type="region of interest" description="Disordered" evidence="8">
    <location>
        <begin position="224"/>
        <end position="304"/>
    </location>
</feature>
<keyword evidence="6 9" id="KW-1133">Transmembrane helix</keyword>
<dbReference type="Pfam" id="PF03591">
    <property type="entry name" value="AzlC"/>
    <property type="match status" value="1"/>
</dbReference>
<evidence type="ECO:0000313" key="10">
    <source>
        <dbReference type="EMBL" id="MFK4268156.1"/>
    </source>
</evidence>
<evidence type="ECO:0000256" key="1">
    <source>
        <dbReference type="ARBA" id="ARBA00004651"/>
    </source>
</evidence>
<keyword evidence="5 9" id="KW-0812">Transmembrane</keyword>
<sequence>MRSLRKTLDPPLLRDIAMVGLAIGVVGVSFGAIAISRGEPAWVPLTMSLTVFAAGAQLAALDIAQGGGGTAAAVAAGLVLNARLLLFGLAVADMLGGVRWPARLLGSHALVDQSAAFALAQREPPRRRAAFFVCGALLYVMWNIGTLLGVVAGRAMGDPGALGLDAAEPMVLLALVLPALRDPRTRRAALLGAALALGCTPFLPGGLPVLVALAGVAAAAAGGGAGGSRGRGGSHGRGGFRGAGGSPGPGGTHDVGGSHGAGESPGLGGTHDAGGSRGAGESPGPGGTHDAGGSHGAAGAEGNA</sequence>
<evidence type="ECO:0000256" key="5">
    <source>
        <dbReference type="ARBA" id="ARBA00022692"/>
    </source>
</evidence>
<comment type="subcellular location">
    <subcellularLocation>
        <location evidence="1">Cell membrane</location>
        <topology evidence="1">Multi-pass membrane protein</topology>
    </subcellularLocation>
</comment>
<feature type="compositionally biased region" description="Gly residues" evidence="8">
    <location>
        <begin position="224"/>
        <end position="296"/>
    </location>
</feature>
<feature type="transmembrane region" description="Helical" evidence="9">
    <location>
        <begin position="12"/>
        <end position="35"/>
    </location>
</feature>
<feature type="transmembrane region" description="Helical" evidence="9">
    <location>
        <begin position="161"/>
        <end position="180"/>
    </location>
</feature>
<keyword evidence="11" id="KW-1185">Reference proteome</keyword>
<proteinExistence type="inferred from homology"/>